<dbReference type="EMBL" id="FZQP02001870">
    <property type="protein sequence ID" value="VVC94065.1"/>
    <property type="molecule type" value="Genomic_DNA"/>
</dbReference>
<feature type="chain" id="PRO_5023035153" description="Secreted protein" evidence="1">
    <location>
        <begin position="26"/>
        <end position="68"/>
    </location>
</feature>
<accession>A0A5E4Q9I7</accession>
<protein>
    <recommendedName>
        <fullName evidence="4">Secreted protein</fullName>
    </recommendedName>
</protein>
<name>A0A5E4Q9I7_9NEOP</name>
<evidence type="ECO:0000313" key="2">
    <source>
        <dbReference type="EMBL" id="VVC94065.1"/>
    </source>
</evidence>
<gene>
    <name evidence="2" type="ORF">LSINAPIS_LOCUS6103</name>
</gene>
<evidence type="ECO:0000256" key="1">
    <source>
        <dbReference type="SAM" id="SignalP"/>
    </source>
</evidence>
<keyword evidence="3" id="KW-1185">Reference proteome</keyword>
<evidence type="ECO:0000313" key="3">
    <source>
        <dbReference type="Proteomes" id="UP000324832"/>
    </source>
</evidence>
<feature type="signal peptide" evidence="1">
    <location>
        <begin position="1"/>
        <end position="25"/>
    </location>
</feature>
<dbReference type="Proteomes" id="UP000324832">
    <property type="component" value="Unassembled WGS sequence"/>
</dbReference>
<dbReference type="AlphaFoldDB" id="A0A5E4Q9I7"/>
<reference evidence="2 3" key="1">
    <citation type="submission" date="2017-07" db="EMBL/GenBank/DDBJ databases">
        <authorList>
            <person name="Talla V."/>
            <person name="Backstrom N."/>
        </authorList>
    </citation>
    <scope>NUCLEOTIDE SEQUENCE [LARGE SCALE GENOMIC DNA]</scope>
</reference>
<keyword evidence="1" id="KW-0732">Signal</keyword>
<proteinExistence type="predicted"/>
<evidence type="ECO:0008006" key="4">
    <source>
        <dbReference type="Google" id="ProtNLM"/>
    </source>
</evidence>
<organism evidence="2 3">
    <name type="scientific">Leptidea sinapis</name>
    <dbReference type="NCBI Taxonomy" id="189913"/>
    <lineage>
        <taxon>Eukaryota</taxon>
        <taxon>Metazoa</taxon>
        <taxon>Ecdysozoa</taxon>
        <taxon>Arthropoda</taxon>
        <taxon>Hexapoda</taxon>
        <taxon>Insecta</taxon>
        <taxon>Pterygota</taxon>
        <taxon>Neoptera</taxon>
        <taxon>Endopterygota</taxon>
        <taxon>Lepidoptera</taxon>
        <taxon>Glossata</taxon>
        <taxon>Ditrysia</taxon>
        <taxon>Papilionoidea</taxon>
        <taxon>Pieridae</taxon>
        <taxon>Dismorphiinae</taxon>
        <taxon>Leptidea</taxon>
    </lineage>
</organism>
<sequence>MRTSSKASEKVSFRCISLIVVLVLGQGPIQRCEFVCFDCFRAVTMVHVPQKSARLIRLIDMRQARDIR</sequence>